<dbReference type="PANTHER" id="PTHR46797">
    <property type="entry name" value="HTH-TYPE TRANSCRIPTIONAL REGULATOR"/>
    <property type="match status" value="1"/>
</dbReference>
<dbReference type="InterPro" id="IPR011051">
    <property type="entry name" value="RmlC_Cupin_sf"/>
</dbReference>
<comment type="caution">
    <text evidence="5">The sequence shown here is derived from an EMBL/GenBank/DDBJ whole genome shotgun (WGS) entry which is preliminary data.</text>
</comment>
<evidence type="ECO:0000313" key="6">
    <source>
        <dbReference type="Proteomes" id="UP001642900"/>
    </source>
</evidence>
<name>A0A6G4WBD9_9HYPH</name>
<dbReference type="InterPro" id="IPR050807">
    <property type="entry name" value="TransReg_Diox_bact_type"/>
</dbReference>
<sequence length="199" mass="21372">MTDEATASTTERQLGTALSAKVQHLRRVRNMSLDALARRAGLSKGTVVAIEQGKANPSIGVLCRLAVAFSLSVTDLLGDTSEGITDDPIERTRPATLWRTPQGSAATLEASTSGRTMFEMWTWTIAPGDVHRSEAHSRGTRELVSIQRGSLKVTVGSETMVLHAGEAARLLTDQPHAYAAADDQAVSFSMAVLERIEEL</sequence>
<dbReference type="GO" id="GO:0003677">
    <property type="term" value="F:DNA binding"/>
    <property type="evidence" value="ECO:0007669"/>
    <property type="project" value="UniProtKB-KW"/>
</dbReference>
<dbReference type="SUPFAM" id="SSF47413">
    <property type="entry name" value="lambda repressor-like DNA-binding domains"/>
    <property type="match status" value="1"/>
</dbReference>
<evidence type="ECO:0000256" key="3">
    <source>
        <dbReference type="ARBA" id="ARBA00023163"/>
    </source>
</evidence>
<keyword evidence="1" id="KW-0805">Transcription regulation</keyword>
<dbReference type="PANTHER" id="PTHR46797:SF23">
    <property type="entry name" value="HTH-TYPE TRANSCRIPTIONAL REGULATOR SUTR"/>
    <property type="match status" value="1"/>
</dbReference>
<dbReference type="InterPro" id="IPR013096">
    <property type="entry name" value="Cupin_2"/>
</dbReference>
<dbReference type="InterPro" id="IPR001387">
    <property type="entry name" value="Cro/C1-type_HTH"/>
</dbReference>
<evidence type="ECO:0000259" key="4">
    <source>
        <dbReference type="PROSITE" id="PS50943"/>
    </source>
</evidence>
<gene>
    <name evidence="5" type="ORF">G6N73_12950</name>
</gene>
<dbReference type="PROSITE" id="PS50943">
    <property type="entry name" value="HTH_CROC1"/>
    <property type="match status" value="1"/>
</dbReference>
<dbReference type="Proteomes" id="UP001642900">
    <property type="component" value="Unassembled WGS sequence"/>
</dbReference>
<accession>A0A6G4WBD9</accession>
<keyword evidence="3" id="KW-0804">Transcription</keyword>
<dbReference type="Gene3D" id="1.10.260.40">
    <property type="entry name" value="lambda repressor-like DNA-binding domains"/>
    <property type="match status" value="1"/>
</dbReference>
<feature type="domain" description="HTH cro/C1-type" evidence="4">
    <location>
        <begin position="22"/>
        <end position="76"/>
    </location>
</feature>
<proteinExistence type="predicted"/>
<dbReference type="GO" id="GO:0003700">
    <property type="term" value="F:DNA-binding transcription factor activity"/>
    <property type="evidence" value="ECO:0007669"/>
    <property type="project" value="TreeGrafter"/>
</dbReference>
<dbReference type="Pfam" id="PF01381">
    <property type="entry name" value="HTH_3"/>
    <property type="match status" value="1"/>
</dbReference>
<evidence type="ECO:0000256" key="1">
    <source>
        <dbReference type="ARBA" id="ARBA00023015"/>
    </source>
</evidence>
<dbReference type="EMBL" id="JAAKZF010000014">
    <property type="protein sequence ID" value="NGO52081.1"/>
    <property type="molecule type" value="Genomic_DNA"/>
</dbReference>
<dbReference type="InterPro" id="IPR014710">
    <property type="entry name" value="RmlC-like_jellyroll"/>
</dbReference>
<dbReference type="RefSeq" id="WP_165028145.1">
    <property type="nucleotide sequence ID" value="NZ_JAAKZF010000014.1"/>
</dbReference>
<dbReference type="Gene3D" id="2.60.120.10">
    <property type="entry name" value="Jelly Rolls"/>
    <property type="match status" value="1"/>
</dbReference>
<dbReference type="SMART" id="SM00530">
    <property type="entry name" value="HTH_XRE"/>
    <property type="match status" value="1"/>
</dbReference>
<evidence type="ECO:0000313" key="5">
    <source>
        <dbReference type="EMBL" id="NGO52081.1"/>
    </source>
</evidence>
<reference evidence="5 6" key="1">
    <citation type="submission" date="2020-02" db="EMBL/GenBank/DDBJ databases">
        <title>Genome sequence of strain CCNWXJ40-4.</title>
        <authorList>
            <person name="Gao J."/>
            <person name="Sun J."/>
        </authorList>
    </citation>
    <scope>NUCLEOTIDE SEQUENCE [LARGE SCALE GENOMIC DNA]</scope>
    <source>
        <strain evidence="5 6">CCNWXJ 40-4</strain>
    </source>
</reference>
<dbReference type="SUPFAM" id="SSF51182">
    <property type="entry name" value="RmlC-like cupins"/>
    <property type="match status" value="1"/>
</dbReference>
<protein>
    <submittedName>
        <fullName evidence="5">Helix-turn-helix domain-containing protein</fullName>
    </submittedName>
</protein>
<keyword evidence="6" id="KW-1185">Reference proteome</keyword>
<dbReference type="AlphaFoldDB" id="A0A6G4WBD9"/>
<dbReference type="CDD" id="cd00093">
    <property type="entry name" value="HTH_XRE"/>
    <property type="match status" value="1"/>
</dbReference>
<dbReference type="InterPro" id="IPR010982">
    <property type="entry name" value="Lambda_DNA-bd_dom_sf"/>
</dbReference>
<keyword evidence="2" id="KW-0238">DNA-binding</keyword>
<dbReference type="Pfam" id="PF07883">
    <property type="entry name" value="Cupin_2"/>
    <property type="match status" value="1"/>
</dbReference>
<evidence type="ECO:0000256" key="2">
    <source>
        <dbReference type="ARBA" id="ARBA00023125"/>
    </source>
</evidence>
<dbReference type="CDD" id="cd02209">
    <property type="entry name" value="cupin_XRE_C"/>
    <property type="match status" value="1"/>
</dbReference>
<organism evidence="5 6">
    <name type="scientific">Allomesorhizobium camelthorni</name>
    <dbReference type="NCBI Taxonomy" id="475069"/>
    <lineage>
        <taxon>Bacteria</taxon>
        <taxon>Pseudomonadati</taxon>
        <taxon>Pseudomonadota</taxon>
        <taxon>Alphaproteobacteria</taxon>
        <taxon>Hyphomicrobiales</taxon>
        <taxon>Phyllobacteriaceae</taxon>
        <taxon>Allomesorhizobium</taxon>
    </lineage>
</organism>
<dbReference type="GO" id="GO:0005829">
    <property type="term" value="C:cytosol"/>
    <property type="evidence" value="ECO:0007669"/>
    <property type="project" value="TreeGrafter"/>
</dbReference>